<comment type="subcellular location">
    <subcellularLocation>
        <location evidence="1">Membrane</location>
        <topology evidence="1">Multi-pass membrane protein</topology>
    </subcellularLocation>
</comment>
<feature type="transmembrane region" description="Helical" evidence="7">
    <location>
        <begin position="110"/>
        <end position="128"/>
    </location>
</feature>
<evidence type="ECO:0000256" key="2">
    <source>
        <dbReference type="ARBA" id="ARBA00022448"/>
    </source>
</evidence>
<dbReference type="VEuPathDB" id="FungiDB:RhiirFUN_004991"/>
<feature type="transmembrane region" description="Helical" evidence="7">
    <location>
        <begin position="173"/>
        <end position="201"/>
    </location>
</feature>
<proteinExistence type="predicted"/>
<sequence>MSTSNPKSPSREDLDDTRRAALEEIDNAKFGWFHIRACLVAGIGFFTDAYDLFSINLVSAILGYTYFSSINANEVPTDIDSGLKSSAAIGTMFGQLIFGWMADRFGRKKMYGIELMIIIVTTIGSALSPKNLSIDMYTIIIIWRLILGLGIGGDYPLSAIITSEFASKKRRGAMMAAVFAMQGFGILFAGVVSLVTLLAFRPLILSNSQNLDYVWRIIIGVGIIPATIALYFRLTIPETPRFTIDVQGNVDKAAHNIKFALEQGKYIEKYEIESEYRIVIQKATWKDFIHHFGQWENGKVLLGTSVTWFAHDIAYYGIGLNNAIILEAIGYVKTDDAYQSLFNISIGNIVITLMGTIPGYWFTVFLVDSLGRKYIQLQGFALLTIIFIIIGFGYKEIITKSIPLFIILYSLSQFFQNFGPNATTFIVPGEVFPTRYRSTCHGISAASGKLGAIISQFVFLKLKDIGGKNQSVNHLFKFFGFFTFIGFLFTLLIPETKGLTLEELSNEKKIIHIDKDTKDIIIDDPTILSSRSIRKSRPWYEEDDDFSDAS</sequence>
<evidence type="ECO:0000259" key="8">
    <source>
        <dbReference type="PROSITE" id="PS50850"/>
    </source>
</evidence>
<evidence type="ECO:0000256" key="5">
    <source>
        <dbReference type="ARBA" id="ARBA00022989"/>
    </source>
</evidence>
<dbReference type="Proteomes" id="UP000684084">
    <property type="component" value="Unassembled WGS sequence"/>
</dbReference>
<evidence type="ECO:0000313" key="9">
    <source>
        <dbReference type="EMBL" id="CAB5388734.1"/>
    </source>
</evidence>
<dbReference type="InterPro" id="IPR005829">
    <property type="entry name" value="Sugar_transporter_CS"/>
</dbReference>
<feature type="transmembrane region" description="Helical" evidence="7">
    <location>
        <begin position="134"/>
        <end position="152"/>
    </location>
</feature>
<accession>A0A916EHH2</accession>
<dbReference type="NCBIfam" id="TIGR00887">
    <property type="entry name" value="2A0109"/>
    <property type="match status" value="1"/>
</dbReference>
<protein>
    <recommendedName>
        <fullName evidence="8">Major facilitator superfamily (MFS) profile domain-containing protein</fullName>
    </recommendedName>
</protein>
<keyword evidence="6 7" id="KW-0472">Membrane</keyword>
<dbReference type="Pfam" id="PF00083">
    <property type="entry name" value="Sugar_tr"/>
    <property type="match status" value="1"/>
</dbReference>
<dbReference type="InterPro" id="IPR005828">
    <property type="entry name" value="MFS_sugar_transport-like"/>
</dbReference>
<feature type="transmembrane region" description="Helical" evidence="7">
    <location>
        <begin position="213"/>
        <end position="232"/>
    </location>
</feature>
<dbReference type="EMBL" id="CAGKOT010000062">
    <property type="protein sequence ID" value="CAB5388734.1"/>
    <property type="molecule type" value="Genomic_DNA"/>
</dbReference>
<dbReference type="PROSITE" id="PS00216">
    <property type="entry name" value="SUGAR_TRANSPORT_1"/>
    <property type="match status" value="1"/>
</dbReference>
<organism evidence="9 10">
    <name type="scientific">Rhizophagus irregularis</name>
    <dbReference type="NCBI Taxonomy" id="588596"/>
    <lineage>
        <taxon>Eukaryota</taxon>
        <taxon>Fungi</taxon>
        <taxon>Fungi incertae sedis</taxon>
        <taxon>Mucoromycota</taxon>
        <taxon>Glomeromycotina</taxon>
        <taxon>Glomeromycetes</taxon>
        <taxon>Glomerales</taxon>
        <taxon>Glomeraceae</taxon>
        <taxon>Rhizophagus</taxon>
    </lineage>
</organism>
<evidence type="ECO:0000256" key="6">
    <source>
        <dbReference type="ARBA" id="ARBA00023136"/>
    </source>
</evidence>
<dbReference type="GO" id="GO:0016020">
    <property type="term" value="C:membrane"/>
    <property type="evidence" value="ECO:0007669"/>
    <property type="project" value="UniProtKB-SubCell"/>
</dbReference>
<reference evidence="9" key="1">
    <citation type="submission" date="2020-05" db="EMBL/GenBank/DDBJ databases">
        <authorList>
            <person name="Rincon C."/>
            <person name="Sanders R I."/>
            <person name="Robbins C."/>
            <person name="Chaturvedi A."/>
        </authorList>
    </citation>
    <scope>NUCLEOTIDE SEQUENCE</scope>
    <source>
        <strain evidence="9">CHB12</strain>
    </source>
</reference>
<comment type="caution">
    <text evidence="9">The sequence shown here is derived from an EMBL/GenBank/DDBJ whole genome shotgun (WGS) entry which is preliminary data.</text>
</comment>
<feature type="transmembrane region" description="Helical" evidence="7">
    <location>
        <begin position="374"/>
        <end position="394"/>
    </location>
</feature>
<evidence type="ECO:0000256" key="4">
    <source>
        <dbReference type="ARBA" id="ARBA00022692"/>
    </source>
</evidence>
<keyword evidence="2" id="KW-0813">Transport</keyword>
<dbReference type="GO" id="GO:0005315">
    <property type="term" value="F:phosphate transmembrane transporter activity"/>
    <property type="evidence" value="ECO:0007669"/>
    <property type="project" value="InterPro"/>
</dbReference>
<dbReference type="CDD" id="cd17364">
    <property type="entry name" value="MFS_PhT"/>
    <property type="match status" value="1"/>
</dbReference>
<dbReference type="PROSITE" id="PS00217">
    <property type="entry name" value="SUGAR_TRANSPORT_2"/>
    <property type="match status" value="1"/>
</dbReference>
<keyword evidence="4 7" id="KW-0812">Transmembrane</keyword>
<feature type="transmembrane region" description="Helical" evidence="7">
    <location>
        <begin position="475"/>
        <end position="493"/>
    </location>
</feature>
<feature type="domain" description="Major facilitator superfamily (MFS) profile" evidence="8">
    <location>
        <begin position="37"/>
        <end position="498"/>
    </location>
</feature>
<dbReference type="PANTHER" id="PTHR24064">
    <property type="entry name" value="SOLUTE CARRIER FAMILY 22 MEMBER"/>
    <property type="match status" value="1"/>
</dbReference>
<name>A0A916EHH2_9GLOM</name>
<gene>
    <name evidence="9" type="ORF">CHRIB12_LOCUS20730</name>
</gene>
<dbReference type="GO" id="GO:0006817">
    <property type="term" value="P:phosphate ion transport"/>
    <property type="evidence" value="ECO:0007669"/>
    <property type="project" value="UniProtKB-KW"/>
</dbReference>
<dbReference type="AlphaFoldDB" id="A0A916EHH2"/>
<dbReference type="InterPro" id="IPR004738">
    <property type="entry name" value="Phos_permease"/>
</dbReference>
<evidence type="ECO:0000256" key="7">
    <source>
        <dbReference type="SAM" id="Phobius"/>
    </source>
</evidence>
<evidence type="ECO:0000313" key="10">
    <source>
        <dbReference type="Proteomes" id="UP000684084"/>
    </source>
</evidence>
<evidence type="ECO:0000256" key="3">
    <source>
        <dbReference type="ARBA" id="ARBA00022592"/>
    </source>
</evidence>
<dbReference type="PROSITE" id="PS50850">
    <property type="entry name" value="MFS"/>
    <property type="match status" value="1"/>
</dbReference>
<dbReference type="InterPro" id="IPR020846">
    <property type="entry name" value="MFS_dom"/>
</dbReference>
<keyword evidence="3" id="KW-0592">Phosphate transport</keyword>
<dbReference type="OrthoDB" id="433512at2759"/>
<keyword evidence="5 7" id="KW-1133">Transmembrane helix</keyword>
<feature type="transmembrane region" description="Helical" evidence="7">
    <location>
        <begin position="341"/>
        <end position="362"/>
    </location>
</feature>
<evidence type="ECO:0000256" key="1">
    <source>
        <dbReference type="ARBA" id="ARBA00004141"/>
    </source>
</evidence>